<evidence type="ECO:0000313" key="1">
    <source>
        <dbReference type="EMBL" id="MCX4238478.1"/>
    </source>
</evidence>
<accession>A0ABT3VF36</accession>
<comment type="caution">
    <text evidence="1">The sequence shown here is derived from an EMBL/GenBank/DDBJ whole genome shotgun (WGS) entry which is preliminary data.</text>
</comment>
<protein>
    <submittedName>
        <fullName evidence="1">Uncharacterized protein</fullName>
    </submittedName>
</protein>
<dbReference type="RefSeq" id="WP_267030767.1">
    <property type="nucleotide sequence ID" value="NZ_JAIFZO010000002.1"/>
</dbReference>
<keyword evidence="2" id="KW-1185">Reference proteome</keyword>
<organism evidence="1 2">
    <name type="scientific">Streptomyces ortus</name>
    <dbReference type="NCBI Taxonomy" id="2867268"/>
    <lineage>
        <taxon>Bacteria</taxon>
        <taxon>Bacillati</taxon>
        <taxon>Actinomycetota</taxon>
        <taxon>Actinomycetes</taxon>
        <taxon>Kitasatosporales</taxon>
        <taxon>Streptomycetaceae</taxon>
        <taxon>Streptomyces</taxon>
    </lineage>
</organism>
<dbReference type="Proteomes" id="UP001165590">
    <property type="component" value="Unassembled WGS sequence"/>
</dbReference>
<evidence type="ECO:0000313" key="2">
    <source>
        <dbReference type="Proteomes" id="UP001165590"/>
    </source>
</evidence>
<reference evidence="1" key="1">
    <citation type="journal article" date="2022" name="bioRxiv">
        <title>Discovery and biosynthetic assessment of Streptomyces ortus sp nov. isolated from a deep-sea sponge.</title>
        <authorList>
            <person name="Williams S.E."/>
        </authorList>
    </citation>
    <scope>NUCLEOTIDE SEQUENCE</scope>
    <source>
        <strain evidence="1">A15ISP2-DRY2</strain>
    </source>
</reference>
<sequence>MPEEPTPGGPLGTAMRKVTFPDGSRGIILVKAGTSQEEADLQAARVWAERSERGPADN</sequence>
<name>A0ABT3VF36_9ACTN</name>
<dbReference type="EMBL" id="JAIFZO010000002">
    <property type="protein sequence ID" value="MCX4238478.1"/>
    <property type="molecule type" value="Genomic_DNA"/>
</dbReference>
<proteinExistence type="predicted"/>
<gene>
    <name evidence="1" type="ORF">K3769_38050</name>
</gene>